<sequence length="750" mass="85016">MKQLFRLELTNRLAPLGDLEACGDSGSAFTWRSSGIDPRFRVRRKRFLPGWYMLELKLRHTESSADARLYFDTGAGLNEAQSVFLPVRSNRVSKRLVYFPRTVKWLRFDPMESAGQFTVEHFHLVRLAPWFALDRLAQRLANMHAQFRGLKKREVIDGLKARAVNGDGSWRELALRHYNETFSRRRQARDYQHWIKYEEPLHIPDPNSLDAVFQAGDGPLISILLPTFNTDIKLLRDCIESVIAQTYPNWQLCIADDCSSDPQLREWLLDYQARDCRISLVLREKNGHISAASNSALAVACGDFVALLDHDDTLVPYSLQCVCEAIATSPDVGLIYSDEDKIDEQGERFDSHFKPAWNPDLLLSQNYICHLTVLRTELVRKVGGFREGYEGSQDHDLLLRCLPYLDARKVVHIPKVLYHWRAIAGSTAQDSGQKSYTESTGLAAVSDYVAQACPGAVAVAGVLPNTYRVCYPFPEPRPLVSLLVPTRNGYEILKPCVDAILEKTDYPNFELLILDNQSNCSETLRYMEEVCADPRVRVCRWDHPFNYSSINNYGAGLARGEILGLVNNDIEPVNSDWLSEMVSHACRPEIGCVGAKLYYPDDTVQHGGVILGIGGVAGHSHKYFNRSDYGYFSRLHLVQNLSAVTGACLLLRKAIFEEVGGLDEENLPVAFNDVDLCLKVRDAGYRNLWTPYAELYHHESVSRGADNTMAKRKRAQREAEYMRRRWGDLLDTDPAYNPNLTLVHEDFSLA</sequence>
<organism evidence="2 3">
    <name type="scientific">Microbulbifer rhizosphaerae</name>
    <dbReference type="NCBI Taxonomy" id="1562603"/>
    <lineage>
        <taxon>Bacteria</taxon>
        <taxon>Pseudomonadati</taxon>
        <taxon>Pseudomonadota</taxon>
        <taxon>Gammaproteobacteria</taxon>
        <taxon>Cellvibrionales</taxon>
        <taxon>Microbulbiferaceae</taxon>
        <taxon>Microbulbifer</taxon>
    </lineage>
</organism>
<dbReference type="AlphaFoldDB" id="A0A7W4WCZ1"/>
<evidence type="ECO:0000259" key="1">
    <source>
        <dbReference type="Pfam" id="PF00535"/>
    </source>
</evidence>
<dbReference type="InterPro" id="IPR001173">
    <property type="entry name" value="Glyco_trans_2-like"/>
</dbReference>
<dbReference type="Proteomes" id="UP000535937">
    <property type="component" value="Unassembled WGS sequence"/>
</dbReference>
<dbReference type="PANTHER" id="PTHR43179">
    <property type="entry name" value="RHAMNOSYLTRANSFERASE WBBL"/>
    <property type="match status" value="1"/>
</dbReference>
<name>A0A7W4WCZ1_9GAMM</name>
<dbReference type="InterPro" id="IPR029044">
    <property type="entry name" value="Nucleotide-diphossugar_trans"/>
</dbReference>
<dbReference type="SUPFAM" id="SSF53448">
    <property type="entry name" value="Nucleotide-diphospho-sugar transferases"/>
    <property type="match status" value="2"/>
</dbReference>
<dbReference type="RefSeq" id="WP_183460692.1">
    <property type="nucleotide sequence ID" value="NZ_JACHWZ010000012.1"/>
</dbReference>
<dbReference type="Pfam" id="PF00535">
    <property type="entry name" value="Glycos_transf_2"/>
    <property type="match status" value="2"/>
</dbReference>
<dbReference type="PANTHER" id="PTHR43179:SF7">
    <property type="entry name" value="RHAMNOSYLTRANSFERASE WBBL"/>
    <property type="match status" value="1"/>
</dbReference>
<proteinExistence type="predicted"/>
<keyword evidence="2" id="KW-0808">Transferase</keyword>
<evidence type="ECO:0000313" key="2">
    <source>
        <dbReference type="EMBL" id="MBB3061884.1"/>
    </source>
</evidence>
<dbReference type="GO" id="GO:0016757">
    <property type="term" value="F:glycosyltransferase activity"/>
    <property type="evidence" value="ECO:0007669"/>
    <property type="project" value="UniProtKB-KW"/>
</dbReference>
<feature type="domain" description="Glycosyltransferase 2-like" evidence="1">
    <location>
        <begin position="222"/>
        <end position="380"/>
    </location>
</feature>
<gene>
    <name evidence="2" type="ORF">FHS09_002727</name>
</gene>
<feature type="domain" description="Glycosyltransferase 2-like" evidence="1">
    <location>
        <begin position="481"/>
        <end position="659"/>
    </location>
</feature>
<dbReference type="Gene3D" id="3.90.550.10">
    <property type="entry name" value="Spore Coat Polysaccharide Biosynthesis Protein SpsA, Chain A"/>
    <property type="match status" value="2"/>
</dbReference>
<accession>A0A7W4WCZ1</accession>
<comment type="caution">
    <text evidence="2">The sequence shown here is derived from an EMBL/GenBank/DDBJ whole genome shotgun (WGS) entry which is preliminary data.</text>
</comment>
<keyword evidence="3" id="KW-1185">Reference proteome</keyword>
<protein>
    <submittedName>
        <fullName evidence="2">GT2 family glycosyltransferase</fullName>
    </submittedName>
</protein>
<dbReference type="EMBL" id="JACHWZ010000012">
    <property type="protein sequence ID" value="MBB3061884.1"/>
    <property type="molecule type" value="Genomic_DNA"/>
</dbReference>
<dbReference type="CDD" id="cd04184">
    <property type="entry name" value="GT2_RfbC_Mx_like"/>
    <property type="match status" value="1"/>
</dbReference>
<reference evidence="2 3" key="1">
    <citation type="submission" date="2020-08" db="EMBL/GenBank/DDBJ databases">
        <title>Genomic Encyclopedia of Type Strains, Phase III (KMG-III): the genomes of soil and plant-associated and newly described type strains.</title>
        <authorList>
            <person name="Whitman W."/>
        </authorList>
    </citation>
    <scope>NUCLEOTIDE SEQUENCE [LARGE SCALE GENOMIC DNA]</scope>
    <source>
        <strain evidence="2 3">CECT 8799</strain>
    </source>
</reference>
<evidence type="ECO:0000313" key="3">
    <source>
        <dbReference type="Proteomes" id="UP000535937"/>
    </source>
</evidence>
<dbReference type="CDD" id="cd04186">
    <property type="entry name" value="GT_2_like_c"/>
    <property type="match status" value="1"/>
</dbReference>